<sequence length="417" mass="47159">MTAYHPVISQSRRRVITLLVIAGAAGFIATTFKLLQGPLPRPIFPKVMFHEEPERYRDPLPVPSELPSKPISQLSESLSSEQPNITEGLDIPDLLRALWAPSRLSVTSPEFTTLDGALKTLSPANELIHTEGLGRRICILDVDNRPLDEAGGIFAKDAPTADNMQPQTAGFLSHYLYAQIHGYSYRFVRAPKYNDRAPHWAKVIFTQELLKQFDIVVMLDYDVMFPSPEVPLEWMLNYWKIDREVIVAMAADPDVDINLDVRRRVNVNTGFIIAQASEKAQQLFRDWAECPEETRYQGCGQWKDRMFHEQAGFSSYVRYDFLDGLTIESPQPYIRTLPCDEANGVPMTKDLGCTGQLVRHFWAHKGSTPLEFTHNIMHVMTPLLAKAAYGNPDFVLDYRDKVLQGDEILDQPGAALV</sequence>
<dbReference type="PANTHER" id="PTHR31306">
    <property type="entry name" value="ALPHA-1,6-MANNOSYLTRANSFERASE MNN11-RELATED"/>
    <property type="match status" value="1"/>
</dbReference>
<dbReference type="EMBL" id="MU865951">
    <property type="protein sequence ID" value="KAK4447239.1"/>
    <property type="molecule type" value="Genomic_DNA"/>
</dbReference>
<dbReference type="AlphaFoldDB" id="A0AAV9GGG0"/>
<feature type="region of interest" description="Disordered" evidence="5">
    <location>
        <begin position="56"/>
        <end position="82"/>
    </location>
</feature>
<dbReference type="GO" id="GO:0016757">
    <property type="term" value="F:glycosyltransferase activity"/>
    <property type="evidence" value="ECO:0007669"/>
    <property type="project" value="UniProtKB-KW"/>
</dbReference>
<evidence type="ECO:0000256" key="6">
    <source>
        <dbReference type="SAM" id="Phobius"/>
    </source>
</evidence>
<feature type="transmembrane region" description="Helical" evidence="6">
    <location>
        <begin position="15"/>
        <end position="35"/>
    </location>
</feature>
<dbReference type="Gene3D" id="3.90.550.10">
    <property type="entry name" value="Spore Coat Polysaccharide Biosynthesis Protein SpsA, Chain A"/>
    <property type="match status" value="1"/>
</dbReference>
<evidence type="ECO:0000313" key="9">
    <source>
        <dbReference type="Proteomes" id="UP001321760"/>
    </source>
</evidence>
<feature type="domain" description="Nucleotide-diphospho-sugar transferase" evidence="7">
    <location>
        <begin position="200"/>
        <end position="321"/>
    </location>
</feature>
<keyword evidence="4" id="KW-0808">Transferase</keyword>
<feature type="compositionally biased region" description="Low complexity" evidence="5">
    <location>
        <begin position="72"/>
        <end position="82"/>
    </location>
</feature>
<dbReference type="GO" id="GO:0006487">
    <property type="term" value="P:protein N-linked glycosylation"/>
    <property type="evidence" value="ECO:0007669"/>
    <property type="project" value="TreeGrafter"/>
</dbReference>
<keyword evidence="6" id="KW-0472">Membrane</keyword>
<evidence type="ECO:0000256" key="3">
    <source>
        <dbReference type="ARBA" id="ARBA00022676"/>
    </source>
</evidence>
<keyword evidence="9" id="KW-1185">Reference proteome</keyword>
<accession>A0AAV9GGG0</accession>
<comment type="caution">
    <text evidence="8">The sequence shown here is derived from an EMBL/GenBank/DDBJ whole genome shotgun (WGS) entry which is preliminary data.</text>
</comment>
<dbReference type="InterPro" id="IPR029044">
    <property type="entry name" value="Nucleotide-diphossugar_trans"/>
</dbReference>
<evidence type="ECO:0000256" key="2">
    <source>
        <dbReference type="ARBA" id="ARBA00007033"/>
    </source>
</evidence>
<evidence type="ECO:0000256" key="1">
    <source>
        <dbReference type="ARBA" id="ARBA00005664"/>
    </source>
</evidence>
<reference evidence="8" key="1">
    <citation type="journal article" date="2023" name="Mol. Phylogenet. Evol.">
        <title>Genome-scale phylogeny and comparative genomics of the fungal order Sordariales.</title>
        <authorList>
            <person name="Hensen N."/>
            <person name="Bonometti L."/>
            <person name="Westerberg I."/>
            <person name="Brannstrom I.O."/>
            <person name="Guillou S."/>
            <person name="Cros-Aarteil S."/>
            <person name="Calhoun S."/>
            <person name="Haridas S."/>
            <person name="Kuo A."/>
            <person name="Mondo S."/>
            <person name="Pangilinan J."/>
            <person name="Riley R."/>
            <person name="LaButti K."/>
            <person name="Andreopoulos B."/>
            <person name="Lipzen A."/>
            <person name="Chen C."/>
            <person name="Yan M."/>
            <person name="Daum C."/>
            <person name="Ng V."/>
            <person name="Clum A."/>
            <person name="Steindorff A."/>
            <person name="Ohm R.A."/>
            <person name="Martin F."/>
            <person name="Silar P."/>
            <person name="Natvig D.O."/>
            <person name="Lalanne C."/>
            <person name="Gautier V."/>
            <person name="Ament-Velasquez S.L."/>
            <person name="Kruys A."/>
            <person name="Hutchinson M.I."/>
            <person name="Powell A.J."/>
            <person name="Barry K."/>
            <person name="Miller A.N."/>
            <person name="Grigoriev I.V."/>
            <person name="Debuchy R."/>
            <person name="Gladieux P."/>
            <person name="Hiltunen Thoren M."/>
            <person name="Johannesson H."/>
        </authorList>
    </citation>
    <scope>NUCLEOTIDE SEQUENCE</scope>
    <source>
        <strain evidence="8">PSN243</strain>
    </source>
</reference>
<dbReference type="Pfam" id="PF03407">
    <property type="entry name" value="Nucleotid_trans"/>
    <property type="match status" value="1"/>
</dbReference>
<dbReference type="InterPro" id="IPR008630">
    <property type="entry name" value="Glyco_trans_34"/>
</dbReference>
<dbReference type="InterPro" id="IPR005069">
    <property type="entry name" value="Nucl-diP-sugar_transferase"/>
</dbReference>
<name>A0AAV9GGG0_9PEZI</name>
<gene>
    <name evidence="8" type="ORF">QBC34DRAFT_133713</name>
</gene>
<dbReference type="GO" id="GO:0000139">
    <property type="term" value="C:Golgi membrane"/>
    <property type="evidence" value="ECO:0007669"/>
    <property type="project" value="TreeGrafter"/>
</dbReference>
<comment type="similarity">
    <text evidence="2">Belongs to the glycosyltransferase 77 family.</text>
</comment>
<evidence type="ECO:0000313" key="8">
    <source>
        <dbReference type="EMBL" id="KAK4447239.1"/>
    </source>
</evidence>
<keyword evidence="3" id="KW-0328">Glycosyltransferase</keyword>
<comment type="similarity">
    <text evidence="1">Belongs to the glycosyltransferase 34 family.</text>
</comment>
<keyword evidence="6" id="KW-1133">Transmembrane helix</keyword>
<dbReference type="PANTHER" id="PTHR31306:SF3">
    <property type="entry name" value="NUCLEOTIDE-DIPHOSPHO-SUGAR TRANSFERASE DOMAIN-CONTAINING PROTEIN"/>
    <property type="match status" value="1"/>
</dbReference>
<proteinExistence type="inferred from homology"/>
<evidence type="ECO:0000259" key="7">
    <source>
        <dbReference type="Pfam" id="PF03407"/>
    </source>
</evidence>
<evidence type="ECO:0000256" key="5">
    <source>
        <dbReference type="SAM" id="MobiDB-lite"/>
    </source>
</evidence>
<reference evidence="8" key="2">
    <citation type="submission" date="2023-05" db="EMBL/GenBank/DDBJ databases">
        <authorList>
            <consortium name="Lawrence Berkeley National Laboratory"/>
            <person name="Steindorff A."/>
            <person name="Hensen N."/>
            <person name="Bonometti L."/>
            <person name="Westerberg I."/>
            <person name="Brannstrom I.O."/>
            <person name="Guillou S."/>
            <person name="Cros-Aarteil S."/>
            <person name="Calhoun S."/>
            <person name="Haridas S."/>
            <person name="Kuo A."/>
            <person name="Mondo S."/>
            <person name="Pangilinan J."/>
            <person name="Riley R."/>
            <person name="Labutti K."/>
            <person name="Andreopoulos B."/>
            <person name="Lipzen A."/>
            <person name="Chen C."/>
            <person name="Yanf M."/>
            <person name="Daum C."/>
            <person name="Ng V."/>
            <person name="Clum A."/>
            <person name="Ohm R."/>
            <person name="Martin F."/>
            <person name="Silar P."/>
            <person name="Natvig D."/>
            <person name="Lalanne C."/>
            <person name="Gautier V."/>
            <person name="Ament-Velasquez S.L."/>
            <person name="Kruys A."/>
            <person name="Hutchinson M.I."/>
            <person name="Powell A.J."/>
            <person name="Barry K."/>
            <person name="Miller A.N."/>
            <person name="Grigoriev I.V."/>
            <person name="Debuchy R."/>
            <person name="Gladieux P."/>
            <person name="Thoren M.H."/>
            <person name="Johannesson H."/>
        </authorList>
    </citation>
    <scope>NUCLEOTIDE SEQUENCE</scope>
    <source>
        <strain evidence="8">PSN243</strain>
    </source>
</reference>
<dbReference type="Proteomes" id="UP001321760">
    <property type="component" value="Unassembled WGS sequence"/>
</dbReference>
<evidence type="ECO:0000256" key="4">
    <source>
        <dbReference type="ARBA" id="ARBA00022679"/>
    </source>
</evidence>
<keyword evidence="6" id="KW-0812">Transmembrane</keyword>
<organism evidence="8 9">
    <name type="scientific">Podospora aff. communis PSN243</name>
    <dbReference type="NCBI Taxonomy" id="3040156"/>
    <lineage>
        <taxon>Eukaryota</taxon>
        <taxon>Fungi</taxon>
        <taxon>Dikarya</taxon>
        <taxon>Ascomycota</taxon>
        <taxon>Pezizomycotina</taxon>
        <taxon>Sordariomycetes</taxon>
        <taxon>Sordariomycetidae</taxon>
        <taxon>Sordariales</taxon>
        <taxon>Podosporaceae</taxon>
        <taxon>Podospora</taxon>
    </lineage>
</organism>
<protein>
    <recommendedName>
        <fullName evidence="7">Nucleotide-diphospho-sugar transferase domain-containing protein</fullName>
    </recommendedName>
</protein>